<gene>
    <name evidence="2" type="ORF">NA56DRAFT_649282</name>
</gene>
<name>A0A2J6PRS2_9HELO</name>
<dbReference type="SUPFAM" id="SSF56112">
    <property type="entry name" value="Protein kinase-like (PK-like)"/>
    <property type="match status" value="1"/>
</dbReference>
<protein>
    <recommendedName>
        <fullName evidence="1">Protein kinase domain-containing protein</fullName>
    </recommendedName>
</protein>
<dbReference type="PANTHER" id="PTHR37542">
    <property type="entry name" value="HELO DOMAIN-CONTAINING PROTEIN-RELATED"/>
    <property type="match status" value="1"/>
</dbReference>
<keyword evidence="3" id="KW-1185">Reference proteome</keyword>
<dbReference type="InterPro" id="IPR038305">
    <property type="entry name" value="HeLo_sf"/>
</dbReference>
<dbReference type="InterPro" id="IPR000719">
    <property type="entry name" value="Prot_kinase_dom"/>
</dbReference>
<evidence type="ECO:0000313" key="3">
    <source>
        <dbReference type="Proteomes" id="UP000235672"/>
    </source>
</evidence>
<dbReference type="PROSITE" id="PS50011">
    <property type="entry name" value="PROTEIN_KINASE_DOM"/>
    <property type="match status" value="1"/>
</dbReference>
<dbReference type="Pfam" id="PF14479">
    <property type="entry name" value="HeLo"/>
    <property type="match status" value="1"/>
</dbReference>
<dbReference type="InterPro" id="IPR011009">
    <property type="entry name" value="Kinase-like_dom_sf"/>
</dbReference>
<reference evidence="2 3" key="1">
    <citation type="submission" date="2016-05" db="EMBL/GenBank/DDBJ databases">
        <title>A degradative enzymes factory behind the ericoid mycorrhizal symbiosis.</title>
        <authorList>
            <consortium name="DOE Joint Genome Institute"/>
            <person name="Martino E."/>
            <person name="Morin E."/>
            <person name="Grelet G."/>
            <person name="Kuo A."/>
            <person name="Kohler A."/>
            <person name="Daghino S."/>
            <person name="Barry K."/>
            <person name="Choi C."/>
            <person name="Cichocki N."/>
            <person name="Clum A."/>
            <person name="Copeland A."/>
            <person name="Hainaut M."/>
            <person name="Haridas S."/>
            <person name="Labutti K."/>
            <person name="Lindquist E."/>
            <person name="Lipzen A."/>
            <person name="Khouja H.-R."/>
            <person name="Murat C."/>
            <person name="Ohm R."/>
            <person name="Olson A."/>
            <person name="Spatafora J."/>
            <person name="Veneault-Fourrey C."/>
            <person name="Henrissat B."/>
            <person name="Grigoriev I."/>
            <person name="Martin F."/>
            <person name="Perotto S."/>
        </authorList>
    </citation>
    <scope>NUCLEOTIDE SEQUENCE [LARGE SCALE GENOMIC DNA]</scope>
    <source>
        <strain evidence="2 3">UAMH 7357</strain>
    </source>
</reference>
<dbReference type="InterPro" id="IPR029498">
    <property type="entry name" value="HeLo_dom"/>
</dbReference>
<evidence type="ECO:0000259" key="1">
    <source>
        <dbReference type="PROSITE" id="PS50011"/>
    </source>
</evidence>
<dbReference type="Gene3D" id="1.10.510.10">
    <property type="entry name" value="Transferase(Phosphotransferase) domain 1"/>
    <property type="match status" value="1"/>
</dbReference>
<organism evidence="2 3">
    <name type="scientific">Hyaloscypha hepaticicola</name>
    <dbReference type="NCBI Taxonomy" id="2082293"/>
    <lineage>
        <taxon>Eukaryota</taxon>
        <taxon>Fungi</taxon>
        <taxon>Dikarya</taxon>
        <taxon>Ascomycota</taxon>
        <taxon>Pezizomycotina</taxon>
        <taxon>Leotiomycetes</taxon>
        <taxon>Helotiales</taxon>
        <taxon>Hyaloscyphaceae</taxon>
        <taxon>Hyaloscypha</taxon>
    </lineage>
</organism>
<evidence type="ECO:0000313" key="2">
    <source>
        <dbReference type="EMBL" id="PMD16723.1"/>
    </source>
</evidence>
<dbReference type="STRING" id="1745343.A0A2J6PRS2"/>
<dbReference type="Gene3D" id="1.20.120.1020">
    <property type="entry name" value="Prion-inhibition and propagation, HeLo domain"/>
    <property type="match status" value="1"/>
</dbReference>
<feature type="domain" description="Protein kinase" evidence="1">
    <location>
        <begin position="253"/>
        <end position="596"/>
    </location>
</feature>
<sequence>MADPLSVAAGAAGLISLSLQLFGSCIKGFVLLSTARNLEKDASIIVCMLNFEEIRLTEWARRAGILTDDGTLDRRLNATAVEAALRQLRDLLLDTKTLKKRYGLALVERNSTQQQTVGLLEEADSISETPTVSTGISGDIRRRILSKAGLAQEPGVLKRLWWAAVDKEKISRLVADVHSLVSALWDHLDPWRHDDLLDTTRNIGSYLVSLNNKFDQISSLAEALKALQGALQGAQQSPTDIGLNNSVALAGVKALRVGLGEGEQQQSAETPKRQTLLNKLEPLTRLKLTNFKPLKREATMGLAEYDGNVVFVEKKSLDPMTRSKILPRAQNLAALLNLPKDETFHSLTCKGIVEEGGMVSFVFNHPNPDSAGEPRSLLELFSAKDGIPPPSLTVRVQLALRVSCIVQNFHRTGWLHKNLRSENILFFPSKDEADSHEKLLTHPVLAGFAFARAGAPTEISERPSADPKRDIYRHPAALGEPAESFSADMDTYSLGTVLLEIAEWRSLRYLVDSVVDVGAADVPLNRLAEVQPFLLRGDGKGGTSKLRVKMGDIYTQACRGCLGAEIKEEDPREGNAFGASPSVLDLAVRHLERCRI</sequence>
<dbReference type="PANTHER" id="PTHR37542:SF1">
    <property type="entry name" value="PRION-INHIBITION AND PROPAGATION HELO DOMAIN-CONTAINING PROTEIN"/>
    <property type="match status" value="1"/>
</dbReference>
<accession>A0A2J6PRS2</accession>
<dbReference type="Proteomes" id="UP000235672">
    <property type="component" value="Unassembled WGS sequence"/>
</dbReference>
<dbReference type="EMBL" id="KZ613504">
    <property type="protein sequence ID" value="PMD16723.1"/>
    <property type="molecule type" value="Genomic_DNA"/>
</dbReference>
<dbReference type="GO" id="GO:0005524">
    <property type="term" value="F:ATP binding"/>
    <property type="evidence" value="ECO:0007669"/>
    <property type="project" value="InterPro"/>
</dbReference>
<dbReference type="GO" id="GO:0004672">
    <property type="term" value="F:protein kinase activity"/>
    <property type="evidence" value="ECO:0007669"/>
    <property type="project" value="InterPro"/>
</dbReference>
<dbReference type="AlphaFoldDB" id="A0A2J6PRS2"/>
<proteinExistence type="predicted"/>
<dbReference type="OrthoDB" id="1911848at2759"/>